<keyword evidence="47" id="KW-1185">Reference proteome</keyword>
<comment type="catalytic activity">
    <reaction evidence="28">
        <text>1-(9Z-octadecenoyl)-glycerol + H2O = glycerol + (9Z)-octadecenoate + H(+)</text>
        <dbReference type="Rhea" id="RHEA:38487"/>
        <dbReference type="ChEBI" id="CHEBI:15377"/>
        <dbReference type="ChEBI" id="CHEBI:15378"/>
        <dbReference type="ChEBI" id="CHEBI:17754"/>
        <dbReference type="ChEBI" id="CHEBI:30823"/>
        <dbReference type="ChEBI" id="CHEBI:75342"/>
    </reaction>
    <physiologicalReaction direction="left-to-right" evidence="28">
        <dbReference type="Rhea" id="RHEA:38488"/>
    </physiologicalReaction>
</comment>
<evidence type="ECO:0000256" key="31">
    <source>
        <dbReference type="ARBA" id="ARBA00047653"/>
    </source>
</evidence>
<evidence type="ECO:0000256" key="36">
    <source>
        <dbReference type="ARBA" id="ARBA00049053"/>
    </source>
</evidence>
<comment type="catalytic activity">
    <reaction evidence="31">
        <text>cholesteryl (9Z-octadecenoate) + H2O = cholesterol + (9Z)-octadecenoate + H(+)</text>
        <dbReference type="Rhea" id="RHEA:33875"/>
        <dbReference type="ChEBI" id="CHEBI:15377"/>
        <dbReference type="ChEBI" id="CHEBI:15378"/>
        <dbReference type="ChEBI" id="CHEBI:16113"/>
        <dbReference type="ChEBI" id="CHEBI:30823"/>
        <dbReference type="ChEBI" id="CHEBI:46898"/>
    </reaction>
    <physiologicalReaction direction="left-to-right" evidence="31">
        <dbReference type="Rhea" id="RHEA:33876"/>
    </physiologicalReaction>
</comment>
<comment type="catalytic activity">
    <reaction evidence="40">
        <text>2-(9Z-octadecenoyl)-glycerol + H2O = glycerol + (9Z)-octadecenoate + H(+)</text>
        <dbReference type="Rhea" id="RHEA:38491"/>
        <dbReference type="ChEBI" id="CHEBI:15377"/>
        <dbReference type="ChEBI" id="CHEBI:15378"/>
        <dbReference type="ChEBI" id="CHEBI:17754"/>
        <dbReference type="ChEBI" id="CHEBI:30823"/>
        <dbReference type="ChEBI" id="CHEBI:73990"/>
    </reaction>
    <physiologicalReaction direction="left-to-right" evidence="40">
        <dbReference type="Rhea" id="RHEA:38492"/>
    </physiologicalReaction>
</comment>
<comment type="subunit">
    <text evidence="27">Monomer and homodimer. Interacts with CAVIN1 in the adipocyte cytoplasm. Interacts with PLIN5.</text>
</comment>
<sequence length="841" mass="90356">MRSHGSGTRRLSRCRITPCAPARRPRAMDSRPLFQALLAVAEDNAAFFRQSASETGRRFVAAFTAIGEHARCLEPVLRHFASVYHIFDLDEATPANGYRSLAQTARCCLACVLHKSRYVAANRRSIFFRTGHNAAELEAYCAALSQLRALLYVAQQLLTHNRPGCLFHHEERGLTERMLREYGTLHKGCFYGRCLGFQFAPSIRPFLQTIAISLVSFGENYRRHDSGLSMAAGSLFTSGKFAIDPELRGAEFERITQNLDVHFWKSFWNLTETELLASVANLASTPVRVSRALTVPPEPFELPLAADPSLSITISPPVAHTGPGPVHMRLISHELREGQDSEALSALAQAEGPLGLELWRKAAPAPPSPLLLVHFHGGGFVAQTSKSHEPYLRGWAQELGAPVLAVDYALAPEAPFPRALEECFYAYCWALRHCRLLGSTAQRVCLAGDSAGGNLCLTVTMRAAAFGIQLPDGIMAAYPVTLVRAAASPSRLLTLLDPLLPLSVLCKCLSAYAGTEPAEGEPPGLEKLGPVNMVRRDTALLLQELRQSASAWLGALLDAPGRSNGAGAEAMRTSVSEAALDDSAVKSRGSRKSQTCQDLLCGVSAPLAPASAPPPQGSPPSFFLSAGQQEEEAPGDEGLQYPDGFEPLRSDQPSSSITLEASPLVKNPFMSPLLAPDSMLRGLPPVHIVACALDPMLDDSVMFARRLRELGQPVTLRIVQDLPHGFLSLSQLCRETRQAAALCTRVIREILLPPGPAPPTAPPSPRRHRKLERTPPSGAATGRESRATGQAATGLATPSLKSPTPAALETPPGQGGRAPVETPHRREPGPQGGPASKEVGA</sequence>
<evidence type="ECO:0000256" key="29">
    <source>
        <dbReference type="ARBA" id="ARBA00047458"/>
    </source>
</evidence>
<dbReference type="EMBL" id="JAHDVG010000593">
    <property type="protein sequence ID" value="KAH1164615.1"/>
    <property type="molecule type" value="Genomic_DNA"/>
</dbReference>
<dbReference type="InterPro" id="IPR029058">
    <property type="entry name" value="AB_hydrolase_fold"/>
</dbReference>
<evidence type="ECO:0000256" key="13">
    <source>
        <dbReference type="ARBA" id="ARBA00022475"/>
    </source>
</evidence>
<feature type="domain" description="Hormone-sensitive lipase N-terminal" evidence="44">
    <location>
        <begin position="34"/>
        <end position="340"/>
    </location>
</feature>
<evidence type="ECO:0000256" key="41">
    <source>
        <dbReference type="ARBA" id="ARBA00049519"/>
    </source>
</evidence>
<keyword evidence="19" id="KW-0442">Lipid degradation</keyword>
<evidence type="ECO:0000256" key="6">
    <source>
        <dbReference type="ARBA" id="ARBA00004514"/>
    </source>
</evidence>
<evidence type="ECO:0000256" key="18">
    <source>
        <dbReference type="ARBA" id="ARBA00022801"/>
    </source>
</evidence>
<comment type="catalytic activity">
    <reaction evidence="1">
        <text>a triacylglycerol + H2O = a diacylglycerol + a fatty acid + H(+)</text>
        <dbReference type="Rhea" id="RHEA:12044"/>
        <dbReference type="ChEBI" id="CHEBI:15377"/>
        <dbReference type="ChEBI" id="CHEBI:15378"/>
        <dbReference type="ChEBI" id="CHEBI:17855"/>
        <dbReference type="ChEBI" id="CHEBI:18035"/>
        <dbReference type="ChEBI" id="CHEBI:28868"/>
        <dbReference type="EC" id="3.1.1.79"/>
    </reaction>
</comment>
<proteinExistence type="inferred from homology"/>
<reference evidence="46" key="1">
    <citation type="submission" date="2021-09" db="EMBL/GenBank/DDBJ databases">
        <title>The genome of Mauremys mutica provides insights into the evolution of semi-aquatic lifestyle.</title>
        <authorList>
            <person name="Gong S."/>
            <person name="Gao Y."/>
        </authorList>
    </citation>
    <scope>NUCLEOTIDE SEQUENCE</scope>
    <source>
        <strain evidence="46">MM-2020</strain>
        <tissue evidence="46">Muscle</tissue>
    </source>
</reference>
<comment type="catalytic activity">
    <reaction evidence="37">
        <text>2,3-di-(9Z)-octadecenoyl-sn-glycerol + H2O = 2-(9Z-octadecenoyl)-glycerol + (9Z)-octadecenoate + H(+)</text>
        <dbReference type="Rhea" id="RHEA:38383"/>
        <dbReference type="ChEBI" id="CHEBI:15377"/>
        <dbReference type="ChEBI" id="CHEBI:15378"/>
        <dbReference type="ChEBI" id="CHEBI:30823"/>
        <dbReference type="ChEBI" id="CHEBI:73990"/>
        <dbReference type="ChEBI" id="CHEBI:75824"/>
    </reaction>
    <physiologicalReaction direction="left-to-right" evidence="37">
        <dbReference type="Rhea" id="RHEA:38384"/>
    </physiologicalReaction>
</comment>
<evidence type="ECO:0000256" key="39">
    <source>
        <dbReference type="ARBA" id="ARBA00049372"/>
    </source>
</evidence>
<gene>
    <name evidence="46" type="ORF">KIL84_004975</name>
</gene>
<comment type="catalytic activity">
    <reaction evidence="39">
        <text>1,3-di-(9Z-octadecenoyl)-glycerol + H2O = 1-(9Z-octadecenoyl)-glycerol + (9Z)-octadecenoate + H(+)</text>
        <dbReference type="Rhea" id="RHEA:39939"/>
        <dbReference type="ChEBI" id="CHEBI:15377"/>
        <dbReference type="ChEBI" id="CHEBI:15378"/>
        <dbReference type="ChEBI" id="CHEBI:30823"/>
        <dbReference type="ChEBI" id="CHEBI:75342"/>
        <dbReference type="ChEBI" id="CHEBI:75735"/>
    </reaction>
    <physiologicalReaction direction="left-to-right" evidence="39">
        <dbReference type="Rhea" id="RHEA:39940"/>
    </physiologicalReaction>
</comment>
<evidence type="ECO:0000256" key="24">
    <source>
        <dbReference type="ARBA" id="ARBA00023406"/>
    </source>
</evidence>
<dbReference type="GO" id="GO:0005901">
    <property type="term" value="C:caveola"/>
    <property type="evidence" value="ECO:0007669"/>
    <property type="project" value="UniProtKB-SubCell"/>
</dbReference>
<evidence type="ECO:0000256" key="16">
    <source>
        <dbReference type="ARBA" id="ARBA00022553"/>
    </source>
</evidence>
<evidence type="ECO:0000256" key="38">
    <source>
        <dbReference type="ARBA" id="ARBA00049208"/>
    </source>
</evidence>
<evidence type="ECO:0000256" key="26">
    <source>
        <dbReference type="ARBA" id="ARBA00031112"/>
    </source>
</evidence>
<keyword evidence="13" id="KW-1003">Cell membrane</keyword>
<evidence type="ECO:0000256" key="3">
    <source>
        <dbReference type="ARBA" id="ARBA00004236"/>
    </source>
</evidence>
<keyword evidence="14" id="KW-0963">Cytoplasm</keyword>
<evidence type="ECO:0000256" key="12">
    <source>
        <dbReference type="ARBA" id="ARBA00015845"/>
    </source>
</evidence>
<keyword evidence="17" id="KW-0551">Lipid droplet</keyword>
<feature type="region of interest" description="Disordered" evidence="43">
    <location>
        <begin position="607"/>
        <end position="638"/>
    </location>
</feature>
<comment type="catalytic activity">
    <reaction evidence="35">
        <text>1,2-di-(9Z-octadecenoyl)-glycerol + H2O = (9Z-octadecenoyl)-glycerol + (9Z)-octadecenoate + H(+)</text>
        <dbReference type="Rhea" id="RHEA:38455"/>
        <dbReference type="ChEBI" id="CHEBI:15377"/>
        <dbReference type="ChEBI" id="CHEBI:15378"/>
        <dbReference type="ChEBI" id="CHEBI:30823"/>
        <dbReference type="ChEBI" id="CHEBI:52323"/>
        <dbReference type="ChEBI" id="CHEBI:75937"/>
    </reaction>
    <physiologicalReaction direction="left-to-right" evidence="35">
        <dbReference type="Rhea" id="RHEA:38456"/>
    </physiologicalReaction>
</comment>
<evidence type="ECO:0000256" key="17">
    <source>
        <dbReference type="ARBA" id="ARBA00022677"/>
    </source>
</evidence>
<keyword evidence="23" id="KW-0753">Steroid metabolism</keyword>
<comment type="catalytic activity">
    <reaction evidence="38">
        <text>a monoacylglycerol + H2O = glycerol + a fatty acid + H(+)</text>
        <dbReference type="Rhea" id="RHEA:15245"/>
        <dbReference type="ChEBI" id="CHEBI:15377"/>
        <dbReference type="ChEBI" id="CHEBI:15378"/>
        <dbReference type="ChEBI" id="CHEBI:17408"/>
        <dbReference type="ChEBI" id="CHEBI:17754"/>
        <dbReference type="ChEBI" id="CHEBI:28868"/>
        <dbReference type="EC" id="3.1.1.79"/>
    </reaction>
</comment>
<evidence type="ECO:0000256" key="35">
    <source>
        <dbReference type="ARBA" id="ARBA00048674"/>
    </source>
</evidence>
<comment type="catalytic activity">
    <reaction evidence="29">
        <text>1,2-di-(9Z-octadecenoyl)-glycerol + H2O = 2-(9Z-octadecenoyl)-glycerol + (9Z)-octadecenoate + H(+)</text>
        <dbReference type="Rhea" id="RHEA:38659"/>
        <dbReference type="ChEBI" id="CHEBI:15377"/>
        <dbReference type="ChEBI" id="CHEBI:15378"/>
        <dbReference type="ChEBI" id="CHEBI:30823"/>
        <dbReference type="ChEBI" id="CHEBI:52323"/>
        <dbReference type="ChEBI" id="CHEBI:73990"/>
    </reaction>
    <physiologicalReaction direction="left-to-right" evidence="29">
        <dbReference type="Rhea" id="RHEA:38660"/>
    </physiologicalReaction>
</comment>
<evidence type="ECO:0000256" key="21">
    <source>
        <dbReference type="ARBA" id="ARBA00023136"/>
    </source>
</evidence>
<evidence type="ECO:0000256" key="11">
    <source>
        <dbReference type="ARBA" id="ARBA00013254"/>
    </source>
</evidence>
<evidence type="ECO:0000256" key="8">
    <source>
        <dbReference type="ARBA" id="ARBA00005189"/>
    </source>
</evidence>
<evidence type="ECO:0000256" key="25">
    <source>
        <dbReference type="ARBA" id="ARBA00030031"/>
    </source>
</evidence>
<feature type="active site" evidence="42">
    <location>
        <position position="450"/>
    </location>
</feature>
<dbReference type="InterPro" id="IPR002168">
    <property type="entry name" value="Lipase_GDXG_HIS_AS"/>
</dbReference>
<evidence type="ECO:0000256" key="32">
    <source>
        <dbReference type="ARBA" id="ARBA00047674"/>
    </source>
</evidence>
<comment type="catalytic activity">
    <reaction evidence="30">
        <text>2-(5Z,8Z,11Z,14Z-eicosatetraenoyl)-glycerol + H2O = glycerol + (5Z,8Z,11Z,14Z)-eicosatetraenoate + H(+)</text>
        <dbReference type="Rhea" id="RHEA:26132"/>
        <dbReference type="ChEBI" id="CHEBI:15377"/>
        <dbReference type="ChEBI" id="CHEBI:15378"/>
        <dbReference type="ChEBI" id="CHEBI:17754"/>
        <dbReference type="ChEBI" id="CHEBI:32395"/>
        <dbReference type="ChEBI" id="CHEBI:52392"/>
    </reaction>
    <physiologicalReaction direction="left-to-right" evidence="30">
        <dbReference type="Rhea" id="RHEA:26133"/>
    </physiologicalReaction>
</comment>
<comment type="catalytic activity">
    <reaction evidence="33">
        <text>1,2,3-tri-(9Z-octadecenoyl)-glycerol + H2O = di-(9Z)-octadecenoylglycerol + (9Z)-octadecenoate + H(+)</text>
        <dbReference type="Rhea" id="RHEA:38575"/>
        <dbReference type="ChEBI" id="CHEBI:15377"/>
        <dbReference type="ChEBI" id="CHEBI:15378"/>
        <dbReference type="ChEBI" id="CHEBI:30823"/>
        <dbReference type="ChEBI" id="CHEBI:53753"/>
        <dbReference type="ChEBI" id="CHEBI:75945"/>
    </reaction>
    <physiologicalReaction direction="left-to-right" evidence="33">
        <dbReference type="Rhea" id="RHEA:38576"/>
    </physiologicalReaction>
</comment>
<dbReference type="GO" id="GO:0005829">
    <property type="term" value="C:cytosol"/>
    <property type="evidence" value="ECO:0007669"/>
    <property type="project" value="UniProtKB-SubCell"/>
</dbReference>
<evidence type="ECO:0000256" key="4">
    <source>
        <dbReference type="ARBA" id="ARBA00004345"/>
    </source>
</evidence>
<dbReference type="PROSITE" id="PS01174">
    <property type="entry name" value="LIPASE_GDXG_SER"/>
    <property type="match status" value="1"/>
</dbReference>
<keyword evidence="15" id="KW-0153">Cholesterol metabolism</keyword>
<feature type="domain" description="Alpha/beta hydrolase fold-3" evidence="45">
    <location>
        <begin position="665"/>
        <end position="727"/>
    </location>
</feature>
<dbReference type="PANTHER" id="PTHR23025:SF3">
    <property type="entry name" value="HORMONE-SENSITIVE LIPASE"/>
    <property type="match status" value="1"/>
</dbReference>
<evidence type="ECO:0000256" key="7">
    <source>
        <dbReference type="ARBA" id="ARBA00004879"/>
    </source>
</evidence>
<dbReference type="Pfam" id="PF06350">
    <property type="entry name" value="HSL_N"/>
    <property type="match status" value="1"/>
</dbReference>
<protein>
    <recommendedName>
        <fullName evidence="12">Hormone-sensitive lipase</fullName>
        <ecNumber evidence="11">3.1.1.23</ecNumber>
        <ecNumber evidence="10">3.1.1.79</ecNumber>
    </recommendedName>
    <alternativeName>
        <fullName evidence="26">Monoacylglycerol lipase LIPE</fullName>
    </alternativeName>
    <alternativeName>
        <fullName evidence="25">Retinyl ester hydrolase</fullName>
    </alternativeName>
</protein>
<dbReference type="FunFam" id="3.40.50.1820:FF:000110">
    <property type="entry name" value="Hormone-sensitive lipase"/>
    <property type="match status" value="1"/>
</dbReference>
<comment type="similarity">
    <text evidence="9">Belongs to the 'GDXG' lipolytic enzyme family.</text>
</comment>
<evidence type="ECO:0000256" key="22">
    <source>
        <dbReference type="ARBA" id="ARBA00023166"/>
    </source>
</evidence>
<evidence type="ECO:0000256" key="37">
    <source>
        <dbReference type="ARBA" id="ARBA00049143"/>
    </source>
</evidence>
<comment type="catalytic activity">
    <reaction evidence="41">
        <text>1,2-di-(9Z-octadecenoyl)-sn-glycerol + H2O = (9Z-octadecenoyl)-glycerol + (9Z)-octadecenoate + H(+)</text>
        <dbReference type="Rhea" id="RHEA:39935"/>
        <dbReference type="ChEBI" id="CHEBI:15377"/>
        <dbReference type="ChEBI" id="CHEBI:15378"/>
        <dbReference type="ChEBI" id="CHEBI:30823"/>
        <dbReference type="ChEBI" id="CHEBI:52333"/>
        <dbReference type="ChEBI" id="CHEBI:75937"/>
    </reaction>
    <physiologicalReaction direction="left-to-right" evidence="41">
        <dbReference type="Rhea" id="RHEA:39936"/>
    </physiologicalReaction>
</comment>
<dbReference type="InterPro" id="IPR033140">
    <property type="entry name" value="Lipase_GDXG_put_SER_AS"/>
</dbReference>
<dbReference type="Gene3D" id="3.40.50.1820">
    <property type="entry name" value="alpha/beta hydrolase"/>
    <property type="match status" value="2"/>
</dbReference>
<evidence type="ECO:0000256" key="33">
    <source>
        <dbReference type="ARBA" id="ARBA00048386"/>
    </source>
</evidence>
<keyword evidence="22" id="KW-1207">Sterol metabolism</keyword>
<name>A0A9D3WPE2_9SAUR</name>
<comment type="subcellular location">
    <subcellularLocation>
        <location evidence="3">Cell membrane</location>
    </subcellularLocation>
    <subcellularLocation>
        <location evidence="6">Cytoplasm</location>
        <location evidence="6">Cytosol</location>
    </subcellularLocation>
    <subcellularLocation>
        <location evidence="5">Lipid droplet</location>
    </subcellularLocation>
    <subcellularLocation>
        <location evidence="4">Membrane</location>
        <location evidence="4">Caveola</location>
    </subcellularLocation>
</comment>
<evidence type="ECO:0000256" key="10">
    <source>
        <dbReference type="ARBA" id="ARBA00013088"/>
    </source>
</evidence>
<dbReference type="AlphaFoldDB" id="A0A9D3WPE2"/>
<comment type="pathway">
    <text evidence="7">Glycerolipid metabolism; triacylglycerol degradation.</text>
</comment>
<comment type="catalytic activity">
    <reaction evidence="24">
        <text>1-O-hexadecyl-2-acetyl-sn-glycerol + H2O = 1-O-hexadecyl-sn-glycerol + acetate + H(+)</text>
        <dbReference type="Rhea" id="RHEA:38563"/>
        <dbReference type="ChEBI" id="CHEBI:15377"/>
        <dbReference type="ChEBI" id="CHEBI:15378"/>
        <dbReference type="ChEBI" id="CHEBI:30089"/>
        <dbReference type="ChEBI" id="CHEBI:34115"/>
        <dbReference type="ChEBI" id="CHEBI:75936"/>
    </reaction>
    <physiologicalReaction direction="left-to-right" evidence="24">
        <dbReference type="Rhea" id="RHEA:38564"/>
    </physiologicalReaction>
</comment>
<dbReference type="Pfam" id="PF07859">
    <property type="entry name" value="Abhydrolase_3"/>
    <property type="match status" value="2"/>
</dbReference>
<dbReference type="PROSITE" id="PS01173">
    <property type="entry name" value="LIPASE_GDXG_HIS"/>
    <property type="match status" value="1"/>
</dbReference>
<evidence type="ECO:0000313" key="46">
    <source>
        <dbReference type="EMBL" id="KAH1164615.1"/>
    </source>
</evidence>
<dbReference type="PANTHER" id="PTHR23025">
    <property type="entry name" value="TRIACYLGLYCEROL LIPASE"/>
    <property type="match status" value="1"/>
</dbReference>
<evidence type="ECO:0000256" key="9">
    <source>
        <dbReference type="ARBA" id="ARBA00010515"/>
    </source>
</evidence>
<feature type="compositionally biased region" description="Pro residues" evidence="43">
    <location>
        <begin position="753"/>
        <end position="764"/>
    </location>
</feature>
<dbReference type="GO" id="GO:0004771">
    <property type="term" value="F:sterol ester esterase activity"/>
    <property type="evidence" value="ECO:0007669"/>
    <property type="project" value="TreeGrafter"/>
</dbReference>
<dbReference type="GO" id="GO:0008203">
    <property type="term" value="P:cholesterol metabolic process"/>
    <property type="evidence" value="ECO:0007669"/>
    <property type="project" value="UniProtKB-KW"/>
</dbReference>
<comment type="catalytic activity">
    <reaction evidence="36">
        <text>all-trans-retinyl hexadecanoate + H2O = all-trans-retinol + hexadecanoate + H(+)</text>
        <dbReference type="Rhea" id="RHEA:13933"/>
        <dbReference type="ChEBI" id="CHEBI:7896"/>
        <dbReference type="ChEBI" id="CHEBI:15377"/>
        <dbReference type="ChEBI" id="CHEBI:15378"/>
        <dbReference type="ChEBI" id="CHEBI:17336"/>
        <dbReference type="ChEBI" id="CHEBI:17616"/>
    </reaction>
    <physiologicalReaction direction="left-to-right" evidence="36">
        <dbReference type="Rhea" id="RHEA:13934"/>
    </physiologicalReaction>
</comment>
<feature type="domain" description="Alpha/beta hydrolase fold-3" evidence="45">
    <location>
        <begin position="372"/>
        <end position="515"/>
    </location>
</feature>
<organism evidence="46 47">
    <name type="scientific">Mauremys mutica</name>
    <name type="common">yellowpond turtle</name>
    <dbReference type="NCBI Taxonomy" id="74926"/>
    <lineage>
        <taxon>Eukaryota</taxon>
        <taxon>Metazoa</taxon>
        <taxon>Chordata</taxon>
        <taxon>Craniata</taxon>
        <taxon>Vertebrata</taxon>
        <taxon>Euteleostomi</taxon>
        <taxon>Archelosauria</taxon>
        <taxon>Testudinata</taxon>
        <taxon>Testudines</taxon>
        <taxon>Cryptodira</taxon>
        <taxon>Durocryptodira</taxon>
        <taxon>Testudinoidea</taxon>
        <taxon>Geoemydidae</taxon>
        <taxon>Geoemydinae</taxon>
        <taxon>Mauremys</taxon>
    </lineage>
</organism>
<evidence type="ECO:0000256" key="43">
    <source>
        <dbReference type="SAM" id="MobiDB-lite"/>
    </source>
</evidence>
<evidence type="ECO:0000256" key="30">
    <source>
        <dbReference type="ARBA" id="ARBA00047476"/>
    </source>
</evidence>
<dbReference type="GO" id="GO:0047372">
    <property type="term" value="F:monoacylglycerol lipase activity"/>
    <property type="evidence" value="ECO:0007669"/>
    <property type="project" value="UniProtKB-EC"/>
</dbReference>
<dbReference type="EC" id="3.1.1.23" evidence="11"/>
<evidence type="ECO:0000256" key="28">
    <source>
        <dbReference type="ARBA" id="ARBA00047438"/>
    </source>
</evidence>
<evidence type="ECO:0000256" key="40">
    <source>
        <dbReference type="ARBA" id="ARBA00049461"/>
    </source>
</evidence>
<evidence type="ECO:0000256" key="23">
    <source>
        <dbReference type="ARBA" id="ARBA00023221"/>
    </source>
</evidence>
<evidence type="ECO:0000256" key="34">
    <source>
        <dbReference type="ARBA" id="ARBA00048657"/>
    </source>
</evidence>
<evidence type="ECO:0000256" key="5">
    <source>
        <dbReference type="ARBA" id="ARBA00004502"/>
    </source>
</evidence>
<evidence type="ECO:0000256" key="20">
    <source>
        <dbReference type="ARBA" id="ARBA00023098"/>
    </source>
</evidence>
<evidence type="ECO:0000256" key="19">
    <source>
        <dbReference type="ARBA" id="ARBA00022963"/>
    </source>
</evidence>
<evidence type="ECO:0000313" key="47">
    <source>
        <dbReference type="Proteomes" id="UP000827986"/>
    </source>
</evidence>
<feature type="region of interest" description="Disordered" evidence="43">
    <location>
        <begin position="751"/>
        <end position="841"/>
    </location>
</feature>
<dbReference type="Proteomes" id="UP000827986">
    <property type="component" value="Unassembled WGS sequence"/>
</dbReference>
<evidence type="ECO:0000256" key="27">
    <source>
        <dbReference type="ARBA" id="ARBA00046695"/>
    </source>
</evidence>
<comment type="pathway">
    <text evidence="8">Lipid metabolism.</text>
</comment>
<dbReference type="EC" id="3.1.1.79" evidence="10"/>
<evidence type="ECO:0000256" key="42">
    <source>
        <dbReference type="PROSITE-ProRule" id="PRU10038"/>
    </source>
</evidence>
<evidence type="ECO:0000256" key="1">
    <source>
        <dbReference type="ARBA" id="ARBA00000803"/>
    </source>
</evidence>
<accession>A0A9D3WPE2</accession>
<evidence type="ECO:0000259" key="44">
    <source>
        <dbReference type="Pfam" id="PF06350"/>
    </source>
</evidence>
<dbReference type="OrthoDB" id="408631at2759"/>
<keyword evidence="21" id="KW-0472">Membrane</keyword>
<evidence type="ECO:0000259" key="45">
    <source>
        <dbReference type="Pfam" id="PF07859"/>
    </source>
</evidence>
<dbReference type="InterPro" id="IPR013094">
    <property type="entry name" value="AB_hydrolase_3"/>
</dbReference>
<dbReference type="InterPro" id="IPR010468">
    <property type="entry name" value="HSL_N"/>
</dbReference>
<dbReference type="GO" id="GO:0004806">
    <property type="term" value="F:triacylglycerol lipase activity"/>
    <property type="evidence" value="ECO:0007669"/>
    <property type="project" value="TreeGrafter"/>
</dbReference>
<dbReference type="SUPFAM" id="SSF53474">
    <property type="entry name" value="alpha/beta-Hydrolases"/>
    <property type="match status" value="1"/>
</dbReference>
<comment type="catalytic activity">
    <reaction evidence="32">
        <text>a diacylglycerol + H2O = a monoacylglycerol + a fatty acid + H(+)</text>
        <dbReference type="Rhea" id="RHEA:32731"/>
        <dbReference type="ChEBI" id="CHEBI:15377"/>
        <dbReference type="ChEBI" id="CHEBI:15378"/>
        <dbReference type="ChEBI" id="CHEBI:17408"/>
        <dbReference type="ChEBI" id="CHEBI:18035"/>
        <dbReference type="ChEBI" id="CHEBI:28868"/>
        <dbReference type="EC" id="3.1.1.79"/>
    </reaction>
</comment>
<keyword evidence="20" id="KW-0443">Lipid metabolism</keyword>
<comment type="caution">
    <text evidence="46">The sequence shown here is derived from an EMBL/GenBank/DDBJ whole genome shotgun (WGS) entry which is preliminary data.</text>
</comment>
<evidence type="ECO:0000256" key="2">
    <source>
        <dbReference type="ARBA" id="ARBA00001613"/>
    </source>
</evidence>
<dbReference type="GO" id="GO:0005811">
    <property type="term" value="C:lipid droplet"/>
    <property type="evidence" value="ECO:0007669"/>
    <property type="project" value="UniProtKB-SubCell"/>
</dbReference>
<keyword evidence="16" id="KW-0597">Phosphoprotein</keyword>
<comment type="catalytic activity">
    <reaction evidence="2">
        <text>Hydrolyzes glycerol monoesters of long-chain fatty acids.</text>
        <dbReference type="EC" id="3.1.1.23"/>
    </reaction>
</comment>
<dbReference type="GO" id="GO:0019433">
    <property type="term" value="P:triglyceride catabolic process"/>
    <property type="evidence" value="ECO:0007669"/>
    <property type="project" value="TreeGrafter"/>
</dbReference>
<evidence type="ECO:0000256" key="15">
    <source>
        <dbReference type="ARBA" id="ARBA00022548"/>
    </source>
</evidence>
<comment type="catalytic activity">
    <reaction evidence="34">
        <text>1,2-di-(9Z-octadecenoyl)-glycerol + (9Z)-octadecenoate + H(+) = 1,2,3-tri-(9Z-octadecenoyl)-glycerol + H2O</text>
        <dbReference type="Rhea" id="RHEA:38379"/>
        <dbReference type="ChEBI" id="CHEBI:15377"/>
        <dbReference type="ChEBI" id="CHEBI:15378"/>
        <dbReference type="ChEBI" id="CHEBI:30823"/>
        <dbReference type="ChEBI" id="CHEBI:52323"/>
        <dbReference type="ChEBI" id="CHEBI:53753"/>
    </reaction>
    <physiologicalReaction direction="right-to-left" evidence="34">
        <dbReference type="Rhea" id="RHEA:38381"/>
    </physiologicalReaction>
</comment>
<evidence type="ECO:0000256" key="14">
    <source>
        <dbReference type="ARBA" id="ARBA00022490"/>
    </source>
</evidence>
<keyword evidence="18" id="KW-0378">Hydrolase</keyword>